<dbReference type="AlphaFoldDB" id="A0AAD1TBH4"/>
<name>A0AAD1TBH4_PELCU</name>
<organism evidence="2 3">
    <name type="scientific">Pelobates cultripes</name>
    <name type="common">Western spadefoot toad</name>
    <dbReference type="NCBI Taxonomy" id="61616"/>
    <lineage>
        <taxon>Eukaryota</taxon>
        <taxon>Metazoa</taxon>
        <taxon>Chordata</taxon>
        <taxon>Craniata</taxon>
        <taxon>Vertebrata</taxon>
        <taxon>Euteleostomi</taxon>
        <taxon>Amphibia</taxon>
        <taxon>Batrachia</taxon>
        <taxon>Anura</taxon>
        <taxon>Pelobatoidea</taxon>
        <taxon>Pelobatidae</taxon>
        <taxon>Pelobates</taxon>
    </lineage>
</organism>
<proteinExistence type="predicted"/>
<evidence type="ECO:0000313" key="2">
    <source>
        <dbReference type="EMBL" id="CAH2320605.1"/>
    </source>
</evidence>
<protein>
    <submittedName>
        <fullName evidence="2">Uncharacterized protein</fullName>
    </submittedName>
</protein>
<evidence type="ECO:0000256" key="1">
    <source>
        <dbReference type="SAM" id="MobiDB-lite"/>
    </source>
</evidence>
<keyword evidence="3" id="KW-1185">Reference proteome</keyword>
<sequence>MATEPDRQTISMRTRSPPPLGGDPGSHSTAAPGGHDIPGRNEGPKPKAKMAAATCEEPTYRARNRPLISAA</sequence>
<reference evidence="2" key="1">
    <citation type="submission" date="2022-03" db="EMBL/GenBank/DDBJ databases">
        <authorList>
            <person name="Alioto T."/>
            <person name="Alioto T."/>
            <person name="Gomez Garrido J."/>
        </authorList>
    </citation>
    <scope>NUCLEOTIDE SEQUENCE</scope>
</reference>
<evidence type="ECO:0000313" key="3">
    <source>
        <dbReference type="Proteomes" id="UP001295444"/>
    </source>
</evidence>
<accession>A0AAD1TBH4</accession>
<dbReference type="Proteomes" id="UP001295444">
    <property type="component" value="Chromosome 10"/>
</dbReference>
<gene>
    <name evidence="2" type="ORF">PECUL_23A027599</name>
</gene>
<feature type="region of interest" description="Disordered" evidence="1">
    <location>
        <begin position="1"/>
        <end position="71"/>
    </location>
</feature>
<dbReference type="EMBL" id="OW240921">
    <property type="protein sequence ID" value="CAH2320605.1"/>
    <property type="molecule type" value="Genomic_DNA"/>
</dbReference>